<proteinExistence type="predicted"/>
<gene>
    <name evidence="2" type="ORF">SAMN03080602_01314</name>
</gene>
<dbReference type="PANTHER" id="PTHR12461:SF105">
    <property type="entry name" value="HYPOXIA-INDUCIBLE FACTOR 1-ALPHA INHIBITOR"/>
    <property type="match status" value="1"/>
</dbReference>
<dbReference type="PROSITE" id="PS51184">
    <property type="entry name" value="JMJC"/>
    <property type="match status" value="1"/>
</dbReference>
<dbReference type="OrthoDB" id="2942327at2"/>
<organism evidence="2 3">
    <name type="scientific">Arenibacter troitsensis</name>
    <dbReference type="NCBI Taxonomy" id="188872"/>
    <lineage>
        <taxon>Bacteria</taxon>
        <taxon>Pseudomonadati</taxon>
        <taxon>Bacteroidota</taxon>
        <taxon>Flavobacteriia</taxon>
        <taxon>Flavobacteriales</taxon>
        <taxon>Flavobacteriaceae</taxon>
        <taxon>Arenibacter</taxon>
    </lineage>
</organism>
<dbReference type="Pfam" id="PF13621">
    <property type="entry name" value="Cupin_8"/>
    <property type="match status" value="1"/>
</dbReference>
<dbReference type="RefSeq" id="WP_085497312.1">
    <property type="nucleotide sequence ID" value="NZ_FXAO01000002.1"/>
</dbReference>
<name>A0A1X7J079_9FLAO</name>
<keyword evidence="2" id="KW-0489">Methyltransferase</keyword>
<dbReference type="Proteomes" id="UP000193420">
    <property type="component" value="Unassembled WGS sequence"/>
</dbReference>
<sequence>MNIVNDILNRSTPIETLESIDYNTLKQNYINKKKPVVLKGFAKDWGATKKWNLDYFLDLEDDKDITLLSGNFIQEDNRYKKSTFRDYILKLKDAEVNQQAVKDYLTTLDIFNYFPHLNSDTDFSIFEKCTAVNDVTAWIGPKGTISGFHNDTGKNLYAQIKGKKMFILSSTKYNQHLYPSDKYINGAVASQVDINNFSSEKFPKFMEAEFKSVILEPGDALYVPSMWWHYVQSFDTSISISNFGYSQLELFSLRVLNFLHRRGFYKSKNCFCCNK</sequence>
<dbReference type="STRING" id="188872.SAMN03080602_01314"/>
<dbReference type="SUPFAM" id="SSF51197">
    <property type="entry name" value="Clavaminate synthase-like"/>
    <property type="match status" value="1"/>
</dbReference>
<feature type="domain" description="JmjC" evidence="1">
    <location>
        <begin position="103"/>
        <end position="259"/>
    </location>
</feature>
<keyword evidence="2" id="KW-0808">Transferase</keyword>
<dbReference type="EMBL" id="FXAO01000002">
    <property type="protein sequence ID" value="SMG20492.1"/>
    <property type="molecule type" value="Genomic_DNA"/>
</dbReference>
<evidence type="ECO:0000259" key="1">
    <source>
        <dbReference type="PROSITE" id="PS51184"/>
    </source>
</evidence>
<dbReference type="GO" id="GO:0032259">
    <property type="term" value="P:methylation"/>
    <property type="evidence" value="ECO:0007669"/>
    <property type="project" value="UniProtKB-KW"/>
</dbReference>
<keyword evidence="3" id="KW-1185">Reference proteome</keyword>
<dbReference type="AlphaFoldDB" id="A0A1X7J079"/>
<evidence type="ECO:0000313" key="3">
    <source>
        <dbReference type="Proteomes" id="UP000193420"/>
    </source>
</evidence>
<dbReference type="SMART" id="SM00558">
    <property type="entry name" value="JmjC"/>
    <property type="match status" value="1"/>
</dbReference>
<protein>
    <submittedName>
        <fullName evidence="2">Lysine-specific demethylase 8</fullName>
    </submittedName>
</protein>
<dbReference type="Gene3D" id="2.60.120.650">
    <property type="entry name" value="Cupin"/>
    <property type="match status" value="1"/>
</dbReference>
<dbReference type="GO" id="GO:0008168">
    <property type="term" value="F:methyltransferase activity"/>
    <property type="evidence" value="ECO:0007669"/>
    <property type="project" value="UniProtKB-KW"/>
</dbReference>
<evidence type="ECO:0000313" key="2">
    <source>
        <dbReference type="EMBL" id="SMG20492.1"/>
    </source>
</evidence>
<reference evidence="3" key="1">
    <citation type="submission" date="2017-04" db="EMBL/GenBank/DDBJ databases">
        <authorList>
            <person name="Varghese N."/>
            <person name="Submissions S."/>
        </authorList>
    </citation>
    <scope>NUCLEOTIDE SEQUENCE [LARGE SCALE GENOMIC DNA]</scope>
    <source>
        <strain evidence="3">DSM 19835</strain>
    </source>
</reference>
<accession>A0A1X7J079</accession>
<dbReference type="PANTHER" id="PTHR12461">
    <property type="entry name" value="HYPOXIA-INDUCIBLE FACTOR 1 ALPHA INHIBITOR-RELATED"/>
    <property type="match status" value="1"/>
</dbReference>
<dbReference type="InterPro" id="IPR003347">
    <property type="entry name" value="JmjC_dom"/>
</dbReference>
<dbReference type="InterPro" id="IPR041667">
    <property type="entry name" value="Cupin_8"/>
</dbReference>